<organism evidence="1 2">
    <name type="scientific">Mycena albidolilacea</name>
    <dbReference type="NCBI Taxonomy" id="1033008"/>
    <lineage>
        <taxon>Eukaryota</taxon>
        <taxon>Fungi</taxon>
        <taxon>Dikarya</taxon>
        <taxon>Basidiomycota</taxon>
        <taxon>Agaricomycotina</taxon>
        <taxon>Agaricomycetes</taxon>
        <taxon>Agaricomycetidae</taxon>
        <taxon>Agaricales</taxon>
        <taxon>Marasmiineae</taxon>
        <taxon>Mycenaceae</taxon>
        <taxon>Mycena</taxon>
    </lineage>
</organism>
<comment type="caution">
    <text evidence="1">The sequence shown here is derived from an EMBL/GenBank/DDBJ whole genome shotgun (WGS) entry which is preliminary data.</text>
</comment>
<dbReference type="EMBL" id="JARIHO010000051">
    <property type="protein sequence ID" value="KAJ7321328.1"/>
    <property type="molecule type" value="Genomic_DNA"/>
</dbReference>
<reference evidence="1" key="1">
    <citation type="submission" date="2023-03" db="EMBL/GenBank/DDBJ databases">
        <title>Massive genome expansion in bonnet fungi (Mycena s.s.) driven by repeated elements and novel gene families across ecological guilds.</title>
        <authorList>
            <consortium name="Lawrence Berkeley National Laboratory"/>
            <person name="Harder C.B."/>
            <person name="Miyauchi S."/>
            <person name="Viragh M."/>
            <person name="Kuo A."/>
            <person name="Thoen E."/>
            <person name="Andreopoulos B."/>
            <person name="Lu D."/>
            <person name="Skrede I."/>
            <person name="Drula E."/>
            <person name="Henrissat B."/>
            <person name="Morin E."/>
            <person name="Kohler A."/>
            <person name="Barry K."/>
            <person name="LaButti K."/>
            <person name="Morin E."/>
            <person name="Salamov A."/>
            <person name="Lipzen A."/>
            <person name="Mereny Z."/>
            <person name="Hegedus B."/>
            <person name="Baldrian P."/>
            <person name="Stursova M."/>
            <person name="Weitz H."/>
            <person name="Taylor A."/>
            <person name="Grigoriev I.V."/>
            <person name="Nagy L.G."/>
            <person name="Martin F."/>
            <person name="Kauserud H."/>
        </authorList>
    </citation>
    <scope>NUCLEOTIDE SEQUENCE</scope>
    <source>
        <strain evidence="1">CBHHK002</strain>
    </source>
</reference>
<name>A0AAD6ZG09_9AGAR</name>
<dbReference type="AlphaFoldDB" id="A0AAD6ZG09"/>
<gene>
    <name evidence="1" type="ORF">DFH08DRAFT_818698</name>
</gene>
<proteinExistence type="predicted"/>
<evidence type="ECO:0000313" key="2">
    <source>
        <dbReference type="Proteomes" id="UP001218218"/>
    </source>
</evidence>
<protein>
    <submittedName>
        <fullName evidence="1">Uncharacterized protein</fullName>
    </submittedName>
</protein>
<dbReference type="Proteomes" id="UP001218218">
    <property type="component" value="Unassembled WGS sequence"/>
</dbReference>
<accession>A0AAD6ZG09</accession>
<sequence>MSYFAALNRAQMPAVRRNRRLQNVVRTAHFNLLTVVGISTQRPGPDPYPSDGPGVNYLVTRDLVAHEQGLIDHTTLLSRCKIKLGESLDFGQRLCRYRPCQQLYRHEQKVIYTTPKRKLTEHLVQDEMRFTCRPRTVCSCKKRHMEWVNYWSVGGEQGMENKFFRWIALRGHTLIVKYII</sequence>
<evidence type="ECO:0000313" key="1">
    <source>
        <dbReference type="EMBL" id="KAJ7321328.1"/>
    </source>
</evidence>
<keyword evidence="2" id="KW-1185">Reference proteome</keyword>